<keyword evidence="2" id="KW-1185">Reference proteome</keyword>
<dbReference type="EMBL" id="WTYV01000001">
    <property type="protein sequence ID" value="MXO70912.1"/>
    <property type="molecule type" value="Genomic_DNA"/>
</dbReference>
<evidence type="ECO:0000313" key="1">
    <source>
        <dbReference type="EMBL" id="MXO70912.1"/>
    </source>
</evidence>
<protein>
    <submittedName>
        <fullName evidence="1">DUF2793 domain-containing protein</fullName>
    </submittedName>
</protein>
<proteinExistence type="predicted"/>
<sequence>MFVNEAFFLADILLHPAVDSQTSTPPAAPAEGSCWLVGNDPTGAWNGQAGAIAAYSAGEWTFLPPQDGMSLLVMTTGQMLRYRNGWQAASPVAAPSGGTTVDAEARTAINAIRSALITAGILPQP</sequence>
<dbReference type="RefSeq" id="WP_160770771.1">
    <property type="nucleotide sequence ID" value="NZ_WTYV01000001.1"/>
</dbReference>
<dbReference type="OrthoDB" id="564699at2"/>
<name>A0A844YUV7_9SPHN</name>
<dbReference type="AlphaFoldDB" id="A0A844YUV7"/>
<dbReference type="InterPro" id="IPR021251">
    <property type="entry name" value="DUF2793"/>
</dbReference>
<evidence type="ECO:0000313" key="2">
    <source>
        <dbReference type="Proteomes" id="UP000466966"/>
    </source>
</evidence>
<comment type="caution">
    <text evidence="1">The sequence shown here is derived from an EMBL/GenBank/DDBJ whole genome shotgun (WGS) entry which is preliminary data.</text>
</comment>
<gene>
    <name evidence="1" type="ORF">GRI99_04585</name>
</gene>
<organism evidence="1 2">
    <name type="scientific">Alteraurantiacibacter buctensis</name>
    <dbReference type="NCBI Taxonomy" id="1503981"/>
    <lineage>
        <taxon>Bacteria</taxon>
        <taxon>Pseudomonadati</taxon>
        <taxon>Pseudomonadota</taxon>
        <taxon>Alphaproteobacteria</taxon>
        <taxon>Sphingomonadales</taxon>
        <taxon>Erythrobacteraceae</taxon>
        <taxon>Alteraurantiacibacter</taxon>
    </lineage>
</organism>
<reference evidence="1 2" key="1">
    <citation type="submission" date="2019-12" db="EMBL/GenBank/DDBJ databases">
        <title>Genomic-based taxomic classification of the family Erythrobacteraceae.</title>
        <authorList>
            <person name="Xu L."/>
        </authorList>
    </citation>
    <scope>NUCLEOTIDE SEQUENCE [LARGE SCALE GENOMIC DNA]</scope>
    <source>
        <strain evidence="1 2">M0322</strain>
    </source>
</reference>
<dbReference type="Pfam" id="PF10983">
    <property type="entry name" value="DUF2793"/>
    <property type="match status" value="1"/>
</dbReference>
<dbReference type="Proteomes" id="UP000466966">
    <property type="component" value="Unassembled WGS sequence"/>
</dbReference>
<accession>A0A844YUV7</accession>